<evidence type="ECO:0000313" key="2">
    <source>
        <dbReference type="EMBL" id="MEI4803837.1"/>
    </source>
</evidence>
<proteinExistence type="predicted"/>
<comment type="caution">
    <text evidence="2">The sequence shown here is derived from an EMBL/GenBank/DDBJ whole genome shotgun (WGS) entry which is preliminary data.</text>
</comment>
<dbReference type="EMBL" id="JBAWSX010000018">
    <property type="protein sequence ID" value="MEI4803837.1"/>
    <property type="molecule type" value="Genomic_DNA"/>
</dbReference>
<evidence type="ECO:0000259" key="1">
    <source>
        <dbReference type="Pfam" id="PF05076"/>
    </source>
</evidence>
<dbReference type="InterPro" id="IPR020941">
    <property type="entry name" value="SUFU-like_domain"/>
</dbReference>
<name>A0ABU8FMC2_9BACI</name>
<dbReference type="RefSeq" id="WP_336474180.1">
    <property type="nucleotide sequence ID" value="NZ_JBAWSX010000018.1"/>
</dbReference>
<keyword evidence="3" id="KW-1185">Reference proteome</keyword>
<protein>
    <submittedName>
        <fullName evidence="2">Suppressor of fused domain protein</fullName>
    </submittedName>
</protein>
<organism evidence="2 3">
    <name type="scientific">Bacillus bruguierae</name>
    <dbReference type="NCBI Taxonomy" id="3127667"/>
    <lineage>
        <taxon>Bacteria</taxon>
        <taxon>Bacillati</taxon>
        <taxon>Bacillota</taxon>
        <taxon>Bacilli</taxon>
        <taxon>Bacillales</taxon>
        <taxon>Bacillaceae</taxon>
        <taxon>Bacillus</taxon>
    </lineage>
</organism>
<dbReference type="Pfam" id="PF05076">
    <property type="entry name" value="SUFU"/>
    <property type="match status" value="1"/>
</dbReference>
<gene>
    <name evidence="2" type="ORF">WAZ07_21900</name>
</gene>
<sequence>MGIPNESKIIAKSALKAFGGNPAVSKYWDDNDISSIDILSTGDRPCEGVTSYSTIGLYMHSIGRFIDEKSLRVEIVGASATAYKGYANVLATCAFCVINSKMPIYPGQIFLDVLKFYYPNSEMKHMLFVPPFLWEDQLQTIDFLDKKVAWLLSVPISEKEYLFAQQNGSDKLEDLFVQNEIDIFNIERGSVLL</sequence>
<accession>A0ABU8FMC2</accession>
<feature type="domain" description="Suppressor of fused-like" evidence="1">
    <location>
        <begin position="35"/>
        <end position="188"/>
    </location>
</feature>
<evidence type="ECO:0000313" key="3">
    <source>
        <dbReference type="Proteomes" id="UP001372526"/>
    </source>
</evidence>
<dbReference type="Proteomes" id="UP001372526">
    <property type="component" value="Unassembled WGS sequence"/>
</dbReference>
<reference evidence="2 3" key="1">
    <citation type="submission" date="2024-01" db="EMBL/GenBank/DDBJ databases">
        <title>Seven novel Bacillus-like species.</title>
        <authorList>
            <person name="Liu G."/>
        </authorList>
    </citation>
    <scope>NUCLEOTIDE SEQUENCE [LARGE SCALE GENOMIC DNA]</scope>
    <source>
        <strain evidence="2 3">FJAT-51639</strain>
    </source>
</reference>